<feature type="region of interest" description="Disordered" evidence="1">
    <location>
        <begin position="1"/>
        <end position="333"/>
    </location>
</feature>
<feature type="non-terminal residue" evidence="2">
    <location>
        <position position="1"/>
    </location>
</feature>
<dbReference type="EC" id="2.7.6.1" evidence="2"/>
<reference evidence="2" key="1">
    <citation type="submission" date="2020-02" db="EMBL/GenBank/DDBJ databases">
        <authorList>
            <person name="Meier V. D."/>
        </authorList>
    </citation>
    <scope>NUCLEOTIDE SEQUENCE</scope>
    <source>
        <strain evidence="2">AVDCRST_MAG24</strain>
    </source>
</reference>
<protein>
    <submittedName>
        <fullName evidence="2">Ribose-phosphate pyrophosphokinase</fullName>
        <ecNumber evidence="2">2.7.6.1</ecNumber>
    </submittedName>
</protein>
<organism evidence="2">
    <name type="scientific">uncultured Nocardioidaceae bacterium</name>
    <dbReference type="NCBI Taxonomy" id="253824"/>
    <lineage>
        <taxon>Bacteria</taxon>
        <taxon>Bacillati</taxon>
        <taxon>Actinomycetota</taxon>
        <taxon>Actinomycetes</taxon>
        <taxon>Propionibacteriales</taxon>
        <taxon>Nocardioidaceae</taxon>
        <taxon>environmental samples</taxon>
    </lineage>
</organism>
<sequence>EHHQADPGEEPHGLHRPCPPGARRGGGGRSRHHADPDLGLRVRQQRDLRPLRGVGPRLRRLRHPEPHGAGERVDHGAPHHGRRAQAGVGEADHGRHAVLRLRAAGQEAPRPRADLRAVDGRPLPHRGRRPADGGRPAHRADPGVLRRPGRPPHGDPDPQQLRLREVRLRPRARRHAGPGDRVPGRGPDQGRRAVVGEARRRAAGLHPQDPGHPPAQRVGRQPRRRRGRGPHVHPRRRHDRHRRDDREGRGGAAEAGRGECRHRGDARDPLRPRRRPAQELPGHRGGRHQHVADRPGPAVRQAHRAVDRAAHQPGDPGGLRGRLGDQDVRRICL</sequence>
<dbReference type="GO" id="GO:0004749">
    <property type="term" value="F:ribose phosphate diphosphokinase activity"/>
    <property type="evidence" value="ECO:0007669"/>
    <property type="project" value="UniProtKB-EC"/>
</dbReference>
<feature type="compositionally biased region" description="Basic and acidic residues" evidence="1">
    <location>
        <begin position="109"/>
        <end position="119"/>
    </location>
</feature>
<feature type="compositionally biased region" description="Basic and acidic residues" evidence="1">
    <location>
        <begin position="1"/>
        <end position="13"/>
    </location>
</feature>
<feature type="compositionally biased region" description="Basic residues" evidence="1">
    <location>
        <begin position="220"/>
        <end position="241"/>
    </location>
</feature>
<keyword evidence="2" id="KW-0808">Transferase</keyword>
<feature type="compositionally biased region" description="Basic and acidic residues" evidence="1">
    <location>
        <begin position="63"/>
        <end position="77"/>
    </location>
</feature>
<keyword evidence="2" id="KW-0418">Kinase</keyword>
<proteinExistence type="predicted"/>
<feature type="compositionally biased region" description="Basic and acidic residues" evidence="1">
    <location>
        <begin position="152"/>
        <end position="168"/>
    </location>
</feature>
<gene>
    <name evidence="2" type="ORF">AVDCRST_MAG24-965</name>
</gene>
<feature type="compositionally biased region" description="Basic and acidic residues" evidence="1">
    <location>
        <begin position="256"/>
        <end position="271"/>
    </location>
</feature>
<feature type="compositionally biased region" description="Basic and acidic residues" evidence="1">
    <location>
        <begin position="322"/>
        <end position="333"/>
    </location>
</feature>
<dbReference type="AlphaFoldDB" id="A0A6J4LI70"/>
<feature type="compositionally biased region" description="Basic and acidic residues" evidence="1">
    <location>
        <begin position="33"/>
        <end position="50"/>
    </location>
</feature>
<evidence type="ECO:0000256" key="1">
    <source>
        <dbReference type="SAM" id="MobiDB-lite"/>
    </source>
</evidence>
<dbReference type="EMBL" id="CADCUF010000154">
    <property type="protein sequence ID" value="CAA9334422.1"/>
    <property type="molecule type" value="Genomic_DNA"/>
</dbReference>
<name>A0A6J4LI70_9ACTN</name>
<feature type="compositionally biased region" description="Low complexity" evidence="1">
    <location>
        <begin position="179"/>
        <end position="196"/>
    </location>
</feature>
<accession>A0A6J4LI70</accession>
<feature type="non-terminal residue" evidence="2">
    <location>
        <position position="333"/>
    </location>
</feature>
<dbReference type="GO" id="GO:0016301">
    <property type="term" value="F:kinase activity"/>
    <property type="evidence" value="ECO:0007669"/>
    <property type="project" value="UniProtKB-KW"/>
</dbReference>
<evidence type="ECO:0000313" key="2">
    <source>
        <dbReference type="EMBL" id="CAA9334422.1"/>
    </source>
</evidence>